<gene>
    <name evidence="2" type="ORF">ACFO0N_13815</name>
</gene>
<proteinExistence type="predicted"/>
<dbReference type="RefSeq" id="WP_267620056.1">
    <property type="nucleotide sequence ID" value="NZ_JAODIW010000004.1"/>
</dbReference>
<dbReference type="Proteomes" id="UP001595921">
    <property type="component" value="Unassembled WGS sequence"/>
</dbReference>
<reference evidence="2 3" key="1">
    <citation type="journal article" date="2019" name="Int. J. Syst. Evol. Microbiol.">
        <title>The Global Catalogue of Microorganisms (GCM) 10K type strain sequencing project: providing services to taxonomists for standard genome sequencing and annotation.</title>
        <authorList>
            <consortium name="The Broad Institute Genomics Platform"/>
            <consortium name="The Broad Institute Genome Sequencing Center for Infectious Disease"/>
            <person name="Wu L."/>
            <person name="Ma J."/>
        </authorList>
    </citation>
    <scope>NUCLEOTIDE SEQUENCE [LARGE SCALE GENOMIC DNA]</scope>
    <source>
        <strain evidence="2 3">CGMCC 1.12553</strain>
    </source>
</reference>
<accession>A0ABD5PDN0</accession>
<keyword evidence="3" id="KW-1185">Reference proteome</keyword>
<feature type="transmembrane region" description="Helical" evidence="1">
    <location>
        <begin position="37"/>
        <end position="58"/>
    </location>
</feature>
<keyword evidence="1" id="KW-0472">Membrane</keyword>
<keyword evidence="1" id="KW-1133">Transmembrane helix</keyword>
<protein>
    <submittedName>
        <fullName evidence="2">Uncharacterized protein</fullName>
    </submittedName>
</protein>
<dbReference type="AlphaFoldDB" id="A0ABD5PDN0"/>
<organism evidence="2 3">
    <name type="scientific">Halobium salinum</name>
    <dbReference type="NCBI Taxonomy" id="1364940"/>
    <lineage>
        <taxon>Archaea</taxon>
        <taxon>Methanobacteriati</taxon>
        <taxon>Methanobacteriota</taxon>
        <taxon>Stenosarchaea group</taxon>
        <taxon>Halobacteria</taxon>
        <taxon>Halobacteriales</taxon>
        <taxon>Haloferacaceae</taxon>
        <taxon>Halobium</taxon>
    </lineage>
</organism>
<feature type="transmembrane region" description="Helical" evidence="1">
    <location>
        <begin position="64"/>
        <end position="87"/>
    </location>
</feature>
<evidence type="ECO:0000313" key="2">
    <source>
        <dbReference type="EMBL" id="MFC4359021.1"/>
    </source>
</evidence>
<comment type="caution">
    <text evidence="2">The sequence shown here is derived from an EMBL/GenBank/DDBJ whole genome shotgun (WGS) entry which is preliminary data.</text>
</comment>
<evidence type="ECO:0000313" key="3">
    <source>
        <dbReference type="Proteomes" id="UP001595921"/>
    </source>
</evidence>
<name>A0ABD5PDN0_9EURY</name>
<feature type="transmembrane region" description="Helical" evidence="1">
    <location>
        <begin position="6"/>
        <end position="25"/>
    </location>
</feature>
<feature type="transmembrane region" description="Helical" evidence="1">
    <location>
        <begin position="94"/>
        <end position="117"/>
    </location>
</feature>
<keyword evidence="1" id="KW-0812">Transmembrane</keyword>
<evidence type="ECO:0000256" key="1">
    <source>
        <dbReference type="SAM" id="Phobius"/>
    </source>
</evidence>
<sequence>MALTVTASVVGTVLSFLVVAVATYVSTAVFTENSSFGYSLVTAAITSVVWFGVTYFVSGTLGLAGFWVALGPALAVVAYILVVDLLYGGGIGQAVAISVGTWVGAFAILYVAAYFGYSSFQAIGVPPGV</sequence>
<dbReference type="EMBL" id="JBHSDS010000007">
    <property type="protein sequence ID" value="MFC4359021.1"/>
    <property type="molecule type" value="Genomic_DNA"/>
</dbReference>